<protein>
    <submittedName>
        <fullName evidence="2">Lactoylglutathione lyase</fullName>
    </submittedName>
</protein>
<accession>A0A2U0SE91</accession>
<keyword evidence="2" id="KW-0456">Lyase</keyword>
<evidence type="ECO:0000313" key="2">
    <source>
        <dbReference type="EMBL" id="PVX29631.1"/>
    </source>
</evidence>
<dbReference type="RefSeq" id="WP_116470841.1">
    <property type="nucleotide sequence ID" value="NZ_QENQ01000001.1"/>
</dbReference>
<dbReference type="InterPro" id="IPR029068">
    <property type="entry name" value="Glyas_Bleomycin-R_OHBP_Dase"/>
</dbReference>
<gene>
    <name evidence="2" type="ORF">DD559_10115</name>
</gene>
<dbReference type="Pfam" id="PF22677">
    <property type="entry name" value="Ble-like_N"/>
    <property type="match status" value="1"/>
</dbReference>
<dbReference type="PROSITE" id="PS51819">
    <property type="entry name" value="VOC"/>
    <property type="match status" value="1"/>
</dbReference>
<evidence type="ECO:0000259" key="1">
    <source>
        <dbReference type="PROSITE" id="PS51819"/>
    </source>
</evidence>
<organism evidence="2 3">
    <name type="scientific">Sphingomonas pokkalii</name>
    <dbReference type="NCBI Taxonomy" id="2175090"/>
    <lineage>
        <taxon>Bacteria</taxon>
        <taxon>Pseudomonadati</taxon>
        <taxon>Pseudomonadota</taxon>
        <taxon>Alphaproteobacteria</taxon>
        <taxon>Sphingomonadales</taxon>
        <taxon>Sphingomonadaceae</taxon>
        <taxon>Sphingomonas</taxon>
    </lineage>
</organism>
<sequence length="143" mass="15305">MPNPVFVNLPVADVARATAFYEAIGCTMDRRFSGPTASAMVFSESLTFMLLHRDFFQTFTPRAIADATAVTEVLIALPLDDRAAVDTLVAKAVDAGGSGDIRPVQDMGFMYGRSFTDPDGHIFEPFHMDQAAAEAAMAAAQPA</sequence>
<dbReference type="PANTHER" id="PTHR36503">
    <property type="entry name" value="BLR2520 PROTEIN"/>
    <property type="match status" value="1"/>
</dbReference>
<dbReference type="OrthoDB" id="9798430at2"/>
<dbReference type="PANTHER" id="PTHR36503:SF2">
    <property type="entry name" value="BLR2408 PROTEIN"/>
    <property type="match status" value="1"/>
</dbReference>
<keyword evidence="3" id="KW-1185">Reference proteome</keyword>
<feature type="domain" description="VOC" evidence="1">
    <location>
        <begin position="3"/>
        <end position="128"/>
    </location>
</feature>
<dbReference type="Gene3D" id="3.10.180.10">
    <property type="entry name" value="2,3-Dihydroxybiphenyl 1,2-Dioxygenase, domain 1"/>
    <property type="match status" value="1"/>
</dbReference>
<dbReference type="EMBL" id="QENQ01000001">
    <property type="protein sequence ID" value="PVX29631.1"/>
    <property type="molecule type" value="Genomic_DNA"/>
</dbReference>
<reference evidence="2 3" key="1">
    <citation type="submission" date="2018-05" db="EMBL/GenBank/DDBJ databases">
        <title>Description of Sphingomonas pokkalii sp nov, isolated from the rhizosphere of saline tolerant pokkali rice and its draft genome analysis.</title>
        <authorList>
            <person name="Menon R."/>
            <person name="Kumari S."/>
            <person name="Rameshkumar N."/>
        </authorList>
    </citation>
    <scope>NUCLEOTIDE SEQUENCE [LARGE SCALE GENOMIC DNA]</scope>
    <source>
        <strain evidence="2 3">L3B27</strain>
    </source>
</reference>
<dbReference type="InterPro" id="IPR053863">
    <property type="entry name" value="Glyoxy/Ble-like_N"/>
</dbReference>
<dbReference type="InterPro" id="IPR037523">
    <property type="entry name" value="VOC_core"/>
</dbReference>
<proteinExistence type="predicted"/>
<dbReference type="AlphaFoldDB" id="A0A2U0SE91"/>
<dbReference type="GO" id="GO:0016829">
    <property type="term" value="F:lyase activity"/>
    <property type="evidence" value="ECO:0007669"/>
    <property type="project" value="UniProtKB-KW"/>
</dbReference>
<evidence type="ECO:0000313" key="3">
    <source>
        <dbReference type="Proteomes" id="UP000245890"/>
    </source>
</evidence>
<comment type="caution">
    <text evidence="2">The sequence shown here is derived from an EMBL/GenBank/DDBJ whole genome shotgun (WGS) entry which is preliminary data.</text>
</comment>
<name>A0A2U0SE91_9SPHN</name>
<dbReference type="Proteomes" id="UP000245890">
    <property type="component" value="Unassembled WGS sequence"/>
</dbReference>
<dbReference type="SUPFAM" id="SSF54593">
    <property type="entry name" value="Glyoxalase/Bleomycin resistance protein/Dihydroxybiphenyl dioxygenase"/>
    <property type="match status" value="1"/>
</dbReference>